<dbReference type="InterPro" id="IPR036322">
    <property type="entry name" value="WD40_repeat_dom_sf"/>
</dbReference>
<evidence type="ECO:0000256" key="4">
    <source>
        <dbReference type="PROSITE-ProRule" id="PRU00221"/>
    </source>
</evidence>
<protein>
    <submittedName>
        <fullName evidence="7">WD repeat domain 25</fullName>
    </submittedName>
</protein>
<dbReference type="KEGG" id="cmk:103175338"/>
<dbReference type="Gene3D" id="2.130.10.10">
    <property type="entry name" value="YVTN repeat-like/Quinoprotein amine dehydrogenase"/>
    <property type="match status" value="1"/>
</dbReference>
<dbReference type="STRING" id="7868.ENSCMIP00000036319"/>
<evidence type="ECO:0000259" key="6">
    <source>
        <dbReference type="Pfam" id="PF08662"/>
    </source>
</evidence>
<dbReference type="PANTHER" id="PTHR44566:SF1">
    <property type="entry name" value="WD REPEAT-CONTAINING PROTEIN 25"/>
    <property type="match status" value="1"/>
</dbReference>
<dbReference type="InterPro" id="IPR013979">
    <property type="entry name" value="TIF_beta_prop-like"/>
</dbReference>
<reference evidence="8" key="3">
    <citation type="journal article" date="2014" name="Nature">
        <title>Elephant shark genome provides unique insights into gnathostome evolution.</title>
        <authorList>
            <consortium name="International Elephant Shark Genome Sequencing Consortium"/>
            <person name="Venkatesh B."/>
            <person name="Lee A.P."/>
            <person name="Ravi V."/>
            <person name="Maurya A.K."/>
            <person name="Lian M.M."/>
            <person name="Swann J.B."/>
            <person name="Ohta Y."/>
            <person name="Flajnik M.F."/>
            <person name="Sutoh Y."/>
            <person name="Kasahara M."/>
            <person name="Hoon S."/>
            <person name="Gangu V."/>
            <person name="Roy S.W."/>
            <person name="Irimia M."/>
            <person name="Korzh V."/>
            <person name="Kondrychyn I."/>
            <person name="Lim Z.W."/>
            <person name="Tay B.H."/>
            <person name="Tohari S."/>
            <person name="Kong K.W."/>
            <person name="Ho S."/>
            <person name="Lorente-Galdos B."/>
            <person name="Quilez J."/>
            <person name="Marques-Bonet T."/>
            <person name="Raney B.J."/>
            <person name="Ingham P.W."/>
            <person name="Tay A."/>
            <person name="Hillier L.W."/>
            <person name="Minx P."/>
            <person name="Boehm T."/>
            <person name="Wilson R.K."/>
            <person name="Brenner S."/>
            <person name="Warren W.C."/>
        </authorList>
    </citation>
    <scope>NUCLEOTIDE SEQUENCE [LARGE SCALE GENOMIC DNA]</scope>
</reference>
<sequence length="518" mass="57812">MNSLVAYESSGSDTENDECGADGCLEREDDLIVSPKPHFQQLVPNAGRLKSTCDLAMESSSPGDLSTGTTEENKWNVTQINLKTAPKSPETTLTLRTHPHQGPHISSKCDHQNLLGQMQKYDKRPAKMIAYVQKRSFQDSGGTPGNIRPYIPKRLRQEQAVSGTVDDAEALNSEKKYTAPEDQQSNAFNRVSDFIKPYLENHSKTSEIPKRCLFQMCEHSGPVNKIEWCPIQQHSHLLLSASMDKSFKVWDAIDTSRCLKTYFCHRGAVRDAQWSLCGRQILSGGFDSMLHLTDIETGKQIVSLRNECQITCLAFNPVNQSIFLSGGFSSTVKAWDTRNCKVVSEYSAGIQQTLDILFLPGGKEFLTSTDAASRDSADRTVIAWDFQTSAKISNQIFHERYTIPCMAVHPKEAVFVAQTNGSYMVLFSTQRPYRMNKRKRYDGHKVEGYAVGCEFSPDGTLIATGSADGTVYFYNYLNSKLIRTLPAHGQACVDVSFHPVHPSIIATCDWSGEIKVWD</sequence>
<accession>A0A4W3J051</accession>
<dbReference type="PANTHER" id="PTHR44566">
    <property type="entry name" value="TRANSDUCIN/WD40 REPEAT-LIKE SUPERFAMILY PROTEIN"/>
    <property type="match status" value="1"/>
</dbReference>
<evidence type="ECO:0000256" key="5">
    <source>
        <dbReference type="SAM" id="MobiDB-lite"/>
    </source>
</evidence>
<organism evidence="7 8">
    <name type="scientific">Callorhinchus milii</name>
    <name type="common">Ghost shark</name>
    <dbReference type="NCBI Taxonomy" id="7868"/>
    <lineage>
        <taxon>Eukaryota</taxon>
        <taxon>Metazoa</taxon>
        <taxon>Chordata</taxon>
        <taxon>Craniata</taxon>
        <taxon>Vertebrata</taxon>
        <taxon>Chondrichthyes</taxon>
        <taxon>Holocephali</taxon>
        <taxon>Chimaeriformes</taxon>
        <taxon>Callorhinchidae</taxon>
        <taxon>Callorhinchus</taxon>
    </lineage>
</organism>
<dbReference type="SUPFAM" id="SSF50978">
    <property type="entry name" value="WD40 repeat-like"/>
    <property type="match status" value="1"/>
</dbReference>
<keyword evidence="8" id="KW-1185">Reference proteome</keyword>
<feature type="compositionally biased region" description="Polar residues" evidence="5">
    <location>
        <begin position="1"/>
        <end position="13"/>
    </location>
</feature>
<dbReference type="CDD" id="cd00200">
    <property type="entry name" value="WD40"/>
    <property type="match status" value="1"/>
</dbReference>
<reference evidence="7" key="5">
    <citation type="submission" date="2025-09" db="UniProtKB">
        <authorList>
            <consortium name="Ensembl"/>
        </authorList>
    </citation>
    <scope>IDENTIFICATION</scope>
</reference>
<feature type="domain" description="Translation initiation factor beta propellor-like" evidence="6">
    <location>
        <begin position="266"/>
        <end position="387"/>
    </location>
</feature>
<dbReference type="GO" id="GO:0003743">
    <property type="term" value="F:translation initiation factor activity"/>
    <property type="evidence" value="ECO:0007669"/>
    <property type="project" value="UniProtKB-KW"/>
</dbReference>
<dbReference type="OMA" id="FVCGGFH"/>
<dbReference type="PROSITE" id="PS50294">
    <property type="entry name" value="WD_REPEATS_REGION"/>
    <property type="match status" value="1"/>
</dbReference>
<dbReference type="Ensembl" id="ENSCMIT00000036858.1">
    <property type="protein sequence ID" value="ENSCMIP00000036319.1"/>
    <property type="gene ID" value="ENSCMIG00000015353.1"/>
</dbReference>
<dbReference type="InterPro" id="IPR001680">
    <property type="entry name" value="WD40_rpt"/>
</dbReference>
<dbReference type="Pfam" id="PF00400">
    <property type="entry name" value="WD40"/>
    <property type="match status" value="3"/>
</dbReference>
<evidence type="ECO:0000256" key="3">
    <source>
        <dbReference type="ARBA" id="ARBA00022917"/>
    </source>
</evidence>
<dbReference type="InterPro" id="IPR015943">
    <property type="entry name" value="WD40/YVTN_repeat-like_dom_sf"/>
</dbReference>
<feature type="repeat" description="WD" evidence="4">
    <location>
        <begin position="485"/>
        <end position="518"/>
    </location>
</feature>
<dbReference type="Proteomes" id="UP000314986">
    <property type="component" value="Unassembled WGS sequence"/>
</dbReference>
<dbReference type="OrthoDB" id="256303at2759"/>
<dbReference type="InParanoid" id="A0A4W3J051"/>
<evidence type="ECO:0000256" key="2">
    <source>
        <dbReference type="ARBA" id="ARBA00022574"/>
    </source>
</evidence>
<keyword evidence="1" id="KW-0396">Initiation factor</keyword>
<name>A0A4W3J051_CALMI</name>
<reference evidence="8" key="1">
    <citation type="journal article" date="2006" name="Science">
        <title>Ancient noncoding elements conserved in the human genome.</title>
        <authorList>
            <person name="Venkatesh B."/>
            <person name="Kirkness E.F."/>
            <person name="Loh Y.H."/>
            <person name="Halpern A.L."/>
            <person name="Lee A.P."/>
            <person name="Johnson J."/>
            <person name="Dandona N."/>
            <person name="Viswanathan L.D."/>
            <person name="Tay A."/>
            <person name="Venter J.C."/>
            <person name="Strausberg R.L."/>
            <person name="Brenner S."/>
        </authorList>
    </citation>
    <scope>NUCLEOTIDE SEQUENCE [LARGE SCALE GENOMIC DNA]</scope>
</reference>
<proteinExistence type="predicted"/>
<reference evidence="7" key="4">
    <citation type="submission" date="2025-08" db="UniProtKB">
        <authorList>
            <consortium name="Ensembl"/>
        </authorList>
    </citation>
    <scope>IDENTIFICATION</scope>
</reference>
<evidence type="ECO:0000313" key="8">
    <source>
        <dbReference type="Proteomes" id="UP000314986"/>
    </source>
</evidence>
<dbReference type="InterPro" id="IPR053053">
    <property type="entry name" value="WD_repeat_protein"/>
</dbReference>
<gene>
    <name evidence="7" type="primary">wdr25</name>
</gene>
<dbReference type="PROSITE" id="PS50082">
    <property type="entry name" value="WD_REPEATS_2"/>
    <property type="match status" value="3"/>
</dbReference>
<keyword evidence="3" id="KW-0648">Protein biosynthesis</keyword>
<keyword evidence="2 4" id="KW-0853">WD repeat</keyword>
<feature type="region of interest" description="Disordered" evidence="5">
    <location>
        <begin position="1"/>
        <end position="22"/>
    </location>
</feature>
<dbReference type="CTD" id="79446"/>
<evidence type="ECO:0000256" key="1">
    <source>
        <dbReference type="ARBA" id="ARBA00022540"/>
    </source>
</evidence>
<dbReference type="GeneTree" id="ENSGT00530000063583"/>
<dbReference type="GeneID" id="103175338"/>
<reference evidence="8" key="2">
    <citation type="journal article" date="2007" name="PLoS Biol.">
        <title>Survey sequencing and comparative analysis of the elephant shark (Callorhinchus milii) genome.</title>
        <authorList>
            <person name="Venkatesh B."/>
            <person name="Kirkness E.F."/>
            <person name="Loh Y.H."/>
            <person name="Halpern A.L."/>
            <person name="Lee A.P."/>
            <person name="Johnson J."/>
            <person name="Dandona N."/>
            <person name="Viswanathan L.D."/>
            <person name="Tay A."/>
            <person name="Venter J.C."/>
            <person name="Strausberg R.L."/>
            <person name="Brenner S."/>
        </authorList>
    </citation>
    <scope>NUCLEOTIDE SEQUENCE [LARGE SCALE GENOMIC DNA]</scope>
</reference>
<dbReference type="SMART" id="SM00320">
    <property type="entry name" value="WD40"/>
    <property type="match status" value="5"/>
</dbReference>
<dbReference type="Pfam" id="PF08662">
    <property type="entry name" value="eIF2A"/>
    <property type="match status" value="1"/>
</dbReference>
<evidence type="ECO:0000313" key="7">
    <source>
        <dbReference type="Ensembl" id="ENSCMIP00000036319.1"/>
    </source>
</evidence>
<dbReference type="AlphaFoldDB" id="A0A4W3J051"/>
<feature type="repeat" description="WD" evidence="4">
    <location>
        <begin position="216"/>
        <end position="251"/>
    </location>
</feature>
<feature type="repeat" description="WD" evidence="4">
    <location>
        <begin position="455"/>
        <end position="484"/>
    </location>
</feature>